<evidence type="ECO:0000256" key="2">
    <source>
        <dbReference type="ARBA" id="ARBA00007317"/>
    </source>
</evidence>
<feature type="domain" description="Peripheral subunit-binding (PSBD)" evidence="10">
    <location>
        <begin position="169"/>
        <end position="206"/>
    </location>
</feature>
<dbReference type="InterPro" id="IPR050743">
    <property type="entry name" value="2-oxoacid_DH_E2_comp"/>
</dbReference>
<keyword evidence="4 7" id="KW-0808">Transferase</keyword>
<name>A0A1J5N7R3_9BACT</name>
<evidence type="ECO:0000313" key="12">
    <source>
        <dbReference type="Proteomes" id="UP000181901"/>
    </source>
</evidence>
<dbReference type="CDD" id="cd06849">
    <property type="entry name" value="lipoyl_domain"/>
    <property type="match status" value="1"/>
</dbReference>
<evidence type="ECO:0000256" key="8">
    <source>
        <dbReference type="SAM" id="MobiDB-lite"/>
    </source>
</evidence>
<dbReference type="InterPro" id="IPR001078">
    <property type="entry name" value="2-oxoacid_DH_actylTfrase"/>
</dbReference>
<dbReference type="RefSeq" id="WP_071546250.1">
    <property type="nucleotide sequence ID" value="NZ_LKAQ01000004.1"/>
</dbReference>
<keyword evidence="6 7" id="KW-0012">Acyltransferase</keyword>
<dbReference type="InterPro" id="IPR003016">
    <property type="entry name" value="2-oxoA_DH_lipoyl-BS"/>
</dbReference>
<evidence type="ECO:0000259" key="10">
    <source>
        <dbReference type="PROSITE" id="PS51826"/>
    </source>
</evidence>
<feature type="domain" description="Lipoyl-binding" evidence="9">
    <location>
        <begin position="2"/>
        <end position="77"/>
    </location>
</feature>
<dbReference type="Pfam" id="PF02817">
    <property type="entry name" value="E3_binding"/>
    <property type="match status" value="2"/>
</dbReference>
<dbReference type="Gene3D" id="3.30.559.10">
    <property type="entry name" value="Chloramphenicol acetyltransferase-like domain"/>
    <property type="match status" value="1"/>
</dbReference>
<reference evidence="11 12" key="1">
    <citation type="submission" date="2015-09" db="EMBL/GenBank/DDBJ databases">
        <title>Genome of Desulfovibrio dechloracetivorans BerOc1, a mercury methylating strain isolated from highly hydrocarbons and metals contaminated coastal sediments.</title>
        <authorList>
            <person name="Goni Urriza M."/>
            <person name="Gassie C."/>
            <person name="Bouchez O."/>
            <person name="Klopp C."/>
            <person name="Ranchou-Peyruse A."/>
            <person name="Remy G."/>
        </authorList>
    </citation>
    <scope>NUCLEOTIDE SEQUENCE [LARGE SCALE GENOMIC DNA]</scope>
    <source>
        <strain evidence="11 12">BerOc1</strain>
    </source>
</reference>
<accession>A0A1J5N7R3</accession>
<dbReference type="PROSITE" id="PS51826">
    <property type="entry name" value="PSBD"/>
    <property type="match status" value="2"/>
</dbReference>
<evidence type="ECO:0000256" key="1">
    <source>
        <dbReference type="ARBA" id="ARBA00001938"/>
    </source>
</evidence>
<dbReference type="EMBL" id="LKAQ01000004">
    <property type="protein sequence ID" value="OIQ50848.1"/>
    <property type="molecule type" value="Genomic_DNA"/>
</dbReference>
<dbReference type="Gene3D" id="2.40.50.100">
    <property type="match status" value="1"/>
</dbReference>
<feature type="compositionally biased region" description="Low complexity" evidence="8">
    <location>
        <begin position="86"/>
        <end position="112"/>
    </location>
</feature>
<dbReference type="InterPro" id="IPR011053">
    <property type="entry name" value="Single_hybrid_motif"/>
</dbReference>
<proteinExistence type="inferred from homology"/>
<sequence length="449" mass="46895">MAHDVIMPKWGLTMKEGKVARWLKGEGDPVEAGEPLFEVETDKITNSVEAPASGVLAKIIVPEGDVAPIKAVLAIIAAPGEAVDSPAPAGAAQPAAQPEAGGAPATAAEAPAAAAPAGDGAFVPAMPAARKLARELGVDLSTVTGTGKGGAITRKDVQTSADSAFAGINASPKAIEFARKQGVDLSEITGTGEDGKITKADILRAMNPSADQPAAAPQAAKDTIVPMDGVRKLIADNMHASLQGAAQLTVFVELDVTGMVELRAQLLERNKRDKEYRLSYNDIIAYAVCRALKRHPVMNSTLREDGIHLHPHVNLGIAVSIDNGLIVPNVKEADTYGLEDLKAQVRDVAGRARKGGLNMDEISGGTFTISNVSMLGVDGFTPILNPPETGILGVGRVIDKPAVHRGEIAIRQMMTLSLTFNHMTTDGAPAMAFLRELGDMLENPGMMIV</sequence>
<dbReference type="PROSITE" id="PS00189">
    <property type="entry name" value="LIPOYL"/>
    <property type="match status" value="1"/>
</dbReference>
<dbReference type="Proteomes" id="UP000181901">
    <property type="component" value="Unassembled WGS sequence"/>
</dbReference>
<dbReference type="PANTHER" id="PTHR43178:SF5">
    <property type="entry name" value="LIPOAMIDE ACYLTRANSFERASE COMPONENT OF BRANCHED-CHAIN ALPHA-KETO ACID DEHYDROGENASE COMPLEX, MITOCHONDRIAL"/>
    <property type="match status" value="1"/>
</dbReference>
<dbReference type="SUPFAM" id="SSF52777">
    <property type="entry name" value="CoA-dependent acyltransferases"/>
    <property type="match status" value="1"/>
</dbReference>
<dbReference type="Pfam" id="PF00364">
    <property type="entry name" value="Biotin_lipoyl"/>
    <property type="match status" value="1"/>
</dbReference>
<dbReference type="InterPro" id="IPR000089">
    <property type="entry name" value="Biotin_lipoyl"/>
</dbReference>
<dbReference type="Gene3D" id="4.10.320.10">
    <property type="entry name" value="E3-binding domain"/>
    <property type="match status" value="2"/>
</dbReference>
<comment type="subunit">
    <text evidence="3">Forms a 24-polypeptide structural core with octahedral symmetry.</text>
</comment>
<dbReference type="PROSITE" id="PS50968">
    <property type="entry name" value="BIOTINYL_LIPOYL"/>
    <property type="match status" value="1"/>
</dbReference>
<dbReference type="AlphaFoldDB" id="A0A1J5N7R3"/>
<protein>
    <recommendedName>
        <fullName evidence="7">Dihydrolipoamide acetyltransferase component of pyruvate dehydrogenase complex</fullName>
        <ecNumber evidence="7">2.3.1.-</ecNumber>
    </recommendedName>
</protein>
<comment type="cofactor">
    <cofactor evidence="1 7">
        <name>(R)-lipoate</name>
        <dbReference type="ChEBI" id="CHEBI:83088"/>
    </cofactor>
</comment>
<keyword evidence="12" id="KW-1185">Reference proteome</keyword>
<feature type="domain" description="Peripheral subunit-binding (PSBD)" evidence="10">
    <location>
        <begin position="124"/>
        <end position="161"/>
    </location>
</feature>
<dbReference type="InterPro" id="IPR023213">
    <property type="entry name" value="CAT-like_dom_sf"/>
</dbReference>
<evidence type="ECO:0000256" key="7">
    <source>
        <dbReference type="RuleBase" id="RU003423"/>
    </source>
</evidence>
<evidence type="ECO:0000313" key="11">
    <source>
        <dbReference type="EMBL" id="OIQ50848.1"/>
    </source>
</evidence>
<dbReference type="SUPFAM" id="SSF47005">
    <property type="entry name" value="Peripheral subunit-binding domain of 2-oxo acid dehydrogenase complex"/>
    <property type="match status" value="2"/>
</dbReference>
<dbReference type="GO" id="GO:0005737">
    <property type="term" value="C:cytoplasm"/>
    <property type="evidence" value="ECO:0007669"/>
    <property type="project" value="TreeGrafter"/>
</dbReference>
<dbReference type="SUPFAM" id="SSF51230">
    <property type="entry name" value="Single hybrid motif"/>
    <property type="match status" value="1"/>
</dbReference>
<dbReference type="Pfam" id="PF00198">
    <property type="entry name" value="2-oxoacid_dh"/>
    <property type="match status" value="1"/>
</dbReference>
<feature type="region of interest" description="Disordered" evidence="8">
    <location>
        <begin position="84"/>
        <end position="112"/>
    </location>
</feature>
<keyword evidence="5 7" id="KW-0450">Lipoyl</keyword>
<dbReference type="EC" id="2.3.1.-" evidence="7"/>
<dbReference type="GO" id="GO:0016407">
    <property type="term" value="F:acetyltransferase activity"/>
    <property type="evidence" value="ECO:0007669"/>
    <property type="project" value="TreeGrafter"/>
</dbReference>
<comment type="similarity">
    <text evidence="2 7">Belongs to the 2-oxoacid dehydrogenase family.</text>
</comment>
<dbReference type="InterPro" id="IPR004167">
    <property type="entry name" value="PSBD"/>
</dbReference>
<comment type="caution">
    <text evidence="11">The sequence shown here is derived from an EMBL/GenBank/DDBJ whole genome shotgun (WGS) entry which is preliminary data.</text>
</comment>
<dbReference type="InterPro" id="IPR036625">
    <property type="entry name" value="E3-bd_dom_sf"/>
</dbReference>
<dbReference type="OrthoDB" id="9805770at2"/>
<dbReference type="PANTHER" id="PTHR43178">
    <property type="entry name" value="DIHYDROLIPOAMIDE ACETYLTRANSFERASE COMPONENT OF PYRUVATE DEHYDROGENASE COMPLEX"/>
    <property type="match status" value="1"/>
</dbReference>
<evidence type="ECO:0000256" key="4">
    <source>
        <dbReference type="ARBA" id="ARBA00022679"/>
    </source>
</evidence>
<evidence type="ECO:0000256" key="5">
    <source>
        <dbReference type="ARBA" id="ARBA00022823"/>
    </source>
</evidence>
<evidence type="ECO:0000259" key="9">
    <source>
        <dbReference type="PROSITE" id="PS50968"/>
    </source>
</evidence>
<dbReference type="GO" id="GO:0031405">
    <property type="term" value="F:lipoic acid binding"/>
    <property type="evidence" value="ECO:0007669"/>
    <property type="project" value="TreeGrafter"/>
</dbReference>
<evidence type="ECO:0000256" key="6">
    <source>
        <dbReference type="ARBA" id="ARBA00023315"/>
    </source>
</evidence>
<gene>
    <name evidence="11" type="primary">pdhC</name>
    <name evidence="11" type="ORF">BerOc1_02790</name>
</gene>
<organism evidence="11 12">
    <name type="scientific">Pseudodesulfovibrio hydrargyri</name>
    <dbReference type="NCBI Taxonomy" id="2125990"/>
    <lineage>
        <taxon>Bacteria</taxon>
        <taxon>Pseudomonadati</taxon>
        <taxon>Thermodesulfobacteriota</taxon>
        <taxon>Desulfovibrionia</taxon>
        <taxon>Desulfovibrionales</taxon>
        <taxon>Desulfovibrionaceae</taxon>
    </lineage>
</organism>
<evidence type="ECO:0000256" key="3">
    <source>
        <dbReference type="ARBA" id="ARBA00011484"/>
    </source>
</evidence>
<keyword evidence="11" id="KW-0670">Pyruvate</keyword>